<dbReference type="EMBL" id="CABWIH010000100">
    <property type="protein sequence ID" value="VWM04059.1"/>
    <property type="molecule type" value="Genomic_DNA"/>
</dbReference>
<reference evidence="4 5" key="1">
    <citation type="submission" date="2019-10" db="EMBL/GenBank/DDBJ databases">
        <authorList>
            <person name="Wolf R A."/>
        </authorList>
    </citation>
    <scope>NUCLEOTIDE SEQUENCE [LARGE SCALE GENOMIC DNA]</scope>
    <source>
        <strain evidence="4">Collinsella_aerofaciens_AK_138A</strain>
    </source>
</reference>
<dbReference type="GO" id="GO:0006355">
    <property type="term" value="P:regulation of DNA-templated transcription"/>
    <property type="evidence" value="ECO:0007669"/>
    <property type="project" value="InterPro"/>
</dbReference>
<name>A0A5K1JH03_9ACTN</name>
<dbReference type="InterPro" id="IPR007337">
    <property type="entry name" value="RelB/DinJ"/>
</dbReference>
<dbReference type="NCBIfam" id="TIGR02384">
    <property type="entry name" value="RelB_DinJ"/>
    <property type="match status" value="1"/>
</dbReference>
<gene>
    <name evidence="4" type="ORF">LMKDKBCB_02340</name>
</gene>
<dbReference type="GO" id="GO:0006351">
    <property type="term" value="P:DNA-templated transcription"/>
    <property type="evidence" value="ECO:0007669"/>
    <property type="project" value="TreeGrafter"/>
</dbReference>
<proteinExistence type="inferred from homology"/>
<dbReference type="Gene3D" id="1.10.1220.10">
    <property type="entry name" value="Met repressor-like"/>
    <property type="match status" value="1"/>
</dbReference>
<organism evidence="4 5">
    <name type="scientific">Collinsella aerofaciens</name>
    <dbReference type="NCBI Taxonomy" id="74426"/>
    <lineage>
        <taxon>Bacteria</taxon>
        <taxon>Bacillati</taxon>
        <taxon>Actinomycetota</taxon>
        <taxon>Coriobacteriia</taxon>
        <taxon>Coriobacteriales</taxon>
        <taxon>Coriobacteriaceae</taxon>
        <taxon>Collinsella</taxon>
    </lineage>
</organism>
<dbReference type="PANTHER" id="PTHR38781:SF1">
    <property type="entry name" value="ANTITOXIN DINJ-RELATED"/>
    <property type="match status" value="1"/>
</dbReference>
<dbReference type="RefSeq" id="WP_156064303.1">
    <property type="nucleotide sequence ID" value="NZ_CABWIH010000100.1"/>
</dbReference>
<dbReference type="Pfam" id="PF04221">
    <property type="entry name" value="RelB"/>
    <property type="match status" value="1"/>
</dbReference>
<evidence type="ECO:0000256" key="2">
    <source>
        <dbReference type="ARBA" id="ARBA00022649"/>
    </source>
</evidence>
<protein>
    <submittedName>
        <fullName evidence="4">RelB antitoxin</fullName>
    </submittedName>
</protein>
<dbReference type="Proteomes" id="UP000330807">
    <property type="component" value="Unassembled WGS sequence"/>
</dbReference>
<dbReference type="AlphaFoldDB" id="A0A5K1JH03"/>
<dbReference type="InterPro" id="IPR013321">
    <property type="entry name" value="Arc_rbn_hlx_hlx"/>
</dbReference>
<sequence>MPSNIPATTIRIDPEVKREATAILDELGLSMSTAVNAFLRALVREGGMPFEMRVKAPAPDGETVGKPANRLETAGPGEQPVRS</sequence>
<accession>A0A5K1JH03</accession>
<dbReference type="PANTHER" id="PTHR38781">
    <property type="entry name" value="ANTITOXIN DINJ-RELATED"/>
    <property type="match status" value="1"/>
</dbReference>
<evidence type="ECO:0000256" key="1">
    <source>
        <dbReference type="ARBA" id="ARBA00010562"/>
    </source>
</evidence>
<evidence type="ECO:0000313" key="5">
    <source>
        <dbReference type="Proteomes" id="UP000330807"/>
    </source>
</evidence>
<feature type="region of interest" description="Disordered" evidence="3">
    <location>
        <begin position="55"/>
        <end position="83"/>
    </location>
</feature>
<evidence type="ECO:0000313" key="4">
    <source>
        <dbReference type="EMBL" id="VWM04059.1"/>
    </source>
</evidence>
<keyword evidence="2" id="KW-1277">Toxin-antitoxin system</keyword>
<comment type="similarity">
    <text evidence="1">Belongs to the RelB/DinJ antitoxin family.</text>
</comment>
<evidence type="ECO:0000256" key="3">
    <source>
        <dbReference type="SAM" id="MobiDB-lite"/>
    </source>
</evidence>